<keyword evidence="3" id="KW-0493">Microtubule</keyword>
<dbReference type="InterPro" id="IPR013761">
    <property type="entry name" value="SAM/pointed_sf"/>
</dbReference>
<evidence type="ECO:0000313" key="10">
    <source>
        <dbReference type="Proteomes" id="UP001642484"/>
    </source>
</evidence>
<dbReference type="PRINTS" id="PR00380">
    <property type="entry name" value="KINESINHEAVY"/>
</dbReference>
<comment type="similarity">
    <text evidence="6">Belongs to the TRAFAC class myosin-kinesin ATPase superfamily. Kinesin family.</text>
</comment>
<gene>
    <name evidence="9" type="ORF">CCMP2556_LOCUS54885</name>
</gene>
<keyword evidence="2" id="KW-0963">Cytoplasm</keyword>
<evidence type="ECO:0000256" key="6">
    <source>
        <dbReference type="PROSITE-ProRule" id="PRU00283"/>
    </source>
</evidence>
<dbReference type="InterPro" id="IPR027417">
    <property type="entry name" value="P-loop_NTPase"/>
</dbReference>
<organism evidence="9 10">
    <name type="scientific">Durusdinium trenchii</name>
    <dbReference type="NCBI Taxonomy" id="1381693"/>
    <lineage>
        <taxon>Eukaryota</taxon>
        <taxon>Sar</taxon>
        <taxon>Alveolata</taxon>
        <taxon>Dinophyceae</taxon>
        <taxon>Suessiales</taxon>
        <taxon>Symbiodiniaceae</taxon>
        <taxon>Durusdinium</taxon>
    </lineage>
</organism>
<evidence type="ECO:0000259" key="8">
    <source>
        <dbReference type="PROSITE" id="PS50067"/>
    </source>
</evidence>
<dbReference type="InterPro" id="IPR027640">
    <property type="entry name" value="Kinesin-like_fam"/>
</dbReference>
<evidence type="ECO:0000313" key="9">
    <source>
        <dbReference type="EMBL" id="CAK9117594.1"/>
    </source>
</evidence>
<dbReference type="PANTHER" id="PTHR47971">
    <property type="entry name" value="KINESIN-RELATED PROTEIN 6"/>
    <property type="match status" value="1"/>
</dbReference>
<dbReference type="SMART" id="SM00129">
    <property type="entry name" value="KISc"/>
    <property type="match status" value="1"/>
</dbReference>
<dbReference type="Gene3D" id="3.40.850.10">
    <property type="entry name" value="Kinesin motor domain"/>
    <property type="match status" value="1"/>
</dbReference>
<protein>
    <recommendedName>
        <fullName evidence="8">Kinesin motor domain-containing protein</fullName>
    </recommendedName>
</protein>
<keyword evidence="10" id="KW-1185">Reference proteome</keyword>
<dbReference type="PROSITE" id="PS50067">
    <property type="entry name" value="KINESIN_MOTOR_2"/>
    <property type="match status" value="1"/>
</dbReference>
<dbReference type="SUPFAM" id="SSF47769">
    <property type="entry name" value="SAM/Pointed domain"/>
    <property type="match status" value="1"/>
</dbReference>
<dbReference type="Pfam" id="PF00225">
    <property type="entry name" value="Kinesin"/>
    <property type="match status" value="1"/>
</dbReference>
<reference evidence="9 10" key="1">
    <citation type="submission" date="2024-02" db="EMBL/GenBank/DDBJ databases">
        <authorList>
            <person name="Chen Y."/>
            <person name="Shah S."/>
            <person name="Dougan E. K."/>
            <person name="Thang M."/>
            <person name="Chan C."/>
        </authorList>
    </citation>
    <scope>NUCLEOTIDE SEQUENCE [LARGE SCALE GENOMIC DNA]</scope>
</reference>
<accession>A0ABP0SYT0</accession>
<dbReference type="PANTHER" id="PTHR47971:SF8">
    <property type="entry name" value="KINESIN-LIKE PROTEIN"/>
    <property type="match status" value="1"/>
</dbReference>
<comment type="caution">
    <text evidence="9">The sequence shown here is derived from an EMBL/GenBank/DDBJ whole genome shotgun (WGS) entry which is preliminary data.</text>
</comment>
<feature type="domain" description="Kinesin motor" evidence="8">
    <location>
        <begin position="372"/>
        <end position="677"/>
    </location>
</feature>
<comment type="subcellular location">
    <subcellularLocation>
        <location evidence="1">Cytoplasm</location>
        <location evidence="1">Cytoskeleton</location>
    </subcellularLocation>
</comment>
<keyword evidence="6" id="KW-0067">ATP-binding</keyword>
<evidence type="ECO:0000256" key="2">
    <source>
        <dbReference type="ARBA" id="ARBA00022490"/>
    </source>
</evidence>
<feature type="region of interest" description="Disordered" evidence="7">
    <location>
        <begin position="133"/>
        <end position="265"/>
    </location>
</feature>
<feature type="region of interest" description="Disordered" evidence="7">
    <location>
        <begin position="686"/>
        <end position="708"/>
    </location>
</feature>
<sequence length="793" mass="87719">MPHPPLIEAVPLHASAPEVLLGEAFFNEETSPGDSTPGVPLPGAVVHPQKWSEGQVRDWWERRTKRRQVEVLSKGTDGRNIMRWNVSRFEQMCKDTSLAMALYQDLRNEVQRFEHFRKTGIVLKAMPIINGERRPSERNGLTLKPAPRRVEPKPAPEIIPKKPTVSRAQTARTPLRGERRDSQRTNTGTGPGTRLGASAKAVAARRESSAGAVQRQKSAPRMPKPTPKPAPKPTAKPPQKTVTPLAGAGLAGAPGQAKGEKEPRRRSLVMEDLGDAMLHQLSTSAKTAEDTASPALPQEGTAQPKAVDDTVVVRRPKSARVEKVKDDDSEETRQMFDKRELRKRHKELFEQHVDQWRRRQTDSSSPEAEQCRVRVYVRKRPLFEYEKEEEEFDVATALGRKIVIHNCLTKADLRSLFISHMGFQFAHAFAESVSEDEVYRHCAADAVQHMLAGKVATVFMFGQTGSGKTHTMSGLFRRAAQHIFRSESSVTLTAFEIAGKVMRDLLDQSSKELKIREDKSGKTQILGLQGSDISSPDALLSGLTQAQGGRATRATQVNETSSRSHAVFCITKGDATLTLVDCAGSERREDATQHDARSRKDAAEINSTIFALKECFRVMRSSKGQPPYRESLLTRVLADSFGSAEALVVAIGTVSPAAKDTEHSIGTLRALQQLQGTQMLFDEREDVGKPKAEVEKPKESHPKSWSETEVRQWLEEAAGGRAKQFAACVSKGTDGKNLLRWPNVRFVQLCGGDDDLGNKLYQVVLAWNPFFPAGRNTGGRGNDERSFGARNFG</sequence>
<name>A0ABP0SYT0_9DINO</name>
<dbReference type="InterPro" id="IPR036961">
    <property type="entry name" value="Kinesin_motor_dom_sf"/>
</dbReference>
<feature type="compositionally biased region" description="Pro residues" evidence="7">
    <location>
        <begin position="222"/>
        <end position="236"/>
    </location>
</feature>
<feature type="compositionally biased region" description="Low complexity" evidence="7">
    <location>
        <begin position="237"/>
        <end position="255"/>
    </location>
</feature>
<evidence type="ECO:0000256" key="7">
    <source>
        <dbReference type="SAM" id="MobiDB-lite"/>
    </source>
</evidence>
<dbReference type="InterPro" id="IPR001752">
    <property type="entry name" value="Kinesin_motor_dom"/>
</dbReference>
<evidence type="ECO:0000256" key="5">
    <source>
        <dbReference type="ARBA" id="ARBA00023212"/>
    </source>
</evidence>
<dbReference type="EMBL" id="CAXAMN010028750">
    <property type="protein sequence ID" value="CAK9117594.1"/>
    <property type="molecule type" value="Genomic_DNA"/>
</dbReference>
<keyword evidence="4 6" id="KW-0505">Motor protein</keyword>
<dbReference type="SUPFAM" id="SSF52540">
    <property type="entry name" value="P-loop containing nucleoside triphosphate hydrolases"/>
    <property type="match status" value="1"/>
</dbReference>
<feature type="region of interest" description="Disordered" evidence="7">
    <location>
        <begin position="774"/>
        <end position="793"/>
    </location>
</feature>
<feature type="region of interest" description="Disordered" evidence="7">
    <location>
        <begin position="284"/>
        <end position="306"/>
    </location>
</feature>
<evidence type="ECO:0000256" key="1">
    <source>
        <dbReference type="ARBA" id="ARBA00004245"/>
    </source>
</evidence>
<feature type="binding site" evidence="6">
    <location>
        <begin position="462"/>
        <end position="469"/>
    </location>
    <ligand>
        <name>ATP</name>
        <dbReference type="ChEBI" id="CHEBI:30616"/>
    </ligand>
</feature>
<proteinExistence type="inferred from homology"/>
<evidence type="ECO:0000256" key="3">
    <source>
        <dbReference type="ARBA" id="ARBA00022701"/>
    </source>
</evidence>
<keyword evidence="5" id="KW-0206">Cytoskeleton</keyword>
<dbReference type="Proteomes" id="UP001642484">
    <property type="component" value="Unassembled WGS sequence"/>
</dbReference>
<keyword evidence="6" id="KW-0547">Nucleotide-binding</keyword>
<evidence type="ECO:0000256" key="4">
    <source>
        <dbReference type="ARBA" id="ARBA00023175"/>
    </source>
</evidence>